<keyword evidence="4" id="KW-0862">Zinc</keyword>
<dbReference type="PANTHER" id="PTHR46481:SF10">
    <property type="entry name" value="ZINC FINGER BED DOMAIN-CONTAINING PROTEIN 39"/>
    <property type="match status" value="1"/>
</dbReference>
<organism evidence="6 7">
    <name type="scientific">Cetraspora pellucida</name>
    <dbReference type="NCBI Taxonomy" id="1433469"/>
    <lineage>
        <taxon>Eukaryota</taxon>
        <taxon>Fungi</taxon>
        <taxon>Fungi incertae sedis</taxon>
        <taxon>Mucoromycota</taxon>
        <taxon>Glomeromycotina</taxon>
        <taxon>Glomeromycetes</taxon>
        <taxon>Diversisporales</taxon>
        <taxon>Gigasporaceae</taxon>
        <taxon>Cetraspora</taxon>
    </lineage>
</organism>
<keyword evidence="3" id="KW-0863">Zinc-finger</keyword>
<dbReference type="OrthoDB" id="2423954at2759"/>
<reference evidence="6" key="1">
    <citation type="submission" date="2021-06" db="EMBL/GenBank/DDBJ databases">
        <authorList>
            <person name="Kallberg Y."/>
            <person name="Tangrot J."/>
            <person name="Rosling A."/>
        </authorList>
    </citation>
    <scope>NUCLEOTIDE SEQUENCE</scope>
    <source>
        <strain evidence="6">FL966</strain>
    </source>
</reference>
<dbReference type="GO" id="GO:0005634">
    <property type="term" value="C:nucleus"/>
    <property type="evidence" value="ECO:0007669"/>
    <property type="project" value="UniProtKB-SubCell"/>
</dbReference>
<evidence type="ECO:0000256" key="5">
    <source>
        <dbReference type="ARBA" id="ARBA00023242"/>
    </source>
</evidence>
<protein>
    <submittedName>
        <fullName evidence="6">7021_t:CDS:1</fullName>
    </submittedName>
</protein>
<dbReference type="Proteomes" id="UP000789759">
    <property type="component" value="Unassembled WGS sequence"/>
</dbReference>
<dbReference type="PANTHER" id="PTHR46481">
    <property type="entry name" value="ZINC FINGER BED DOMAIN-CONTAINING PROTEIN 4"/>
    <property type="match status" value="1"/>
</dbReference>
<dbReference type="AlphaFoldDB" id="A0A9N9AGV0"/>
<evidence type="ECO:0000256" key="2">
    <source>
        <dbReference type="ARBA" id="ARBA00022723"/>
    </source>
</evidence>
<name>A0A9N9AGV0_9GLOM</name>
<dbReference type="InterPro" id="IPR052035">
    <property type="entry name" value="ZnF_BED_domain_contain"/>
</dbReference>
<evidence type="ECO:0000256" key="3">
    <source>
        <dbReference type="ARBA" id="ARBA00022771"/>
    </source>
</evidence>
<evidence type="ECO:0000256" key="1">
    <source>
        <dbReference type="ARBA" id="ARBA00004123"/>
    </source>
</evidence>
<comment type="caution">
    <text evidence="6">The sequence shown here is derived from an EMBL/GenBank/DDBJ whole genome shotgun (WGS) entry which is preliminary data.</text>
</comment>
<accession>A0A9N9AGV0</accession>
<dbReference type="EMBL" id="CAJVQA010001883">
    <property type="protein sequence ID" value="CAG8529771.1"/>
    <property type="molecule type" value="Genomic_DNA"/>
</dbReference>
<sequence length="213" mass="24946">MFNKYEHDNIRDILKTLEVKKSQNNDSPFQIDTDDNIDTSNKQETESISLSIGEKSSINCQLLKVLISANAPLSFIENAEVIKLFHMIKPEYKLPSRKWISTDILDNILENVQCNIQRFISDSMFLTLSDDGWTNISKNIYLITWFLHPYHHDERLNPTWSLYIQEKAYGLFCSLYPDYNQDKFIDEWLNYANQEGLFLASSIQNPSFTKFPL</sequence>
<keyword evidence="2" id="KW-0479">Metal-binding</keyword>
<evidence type="ECO:0000256" key="4">
    <source>
        <dbReference type="ARBA" id="ARBA00022833"/>
    </source>
</evidence>
<evidence type="ECO:0000313" key="7">
    <source>
        <dbReference type="Proteomes" id="UP000789759"/>
    </source>
</evidence>
<dbReference type="SUPFAM" id="SSF140996">
    <property type="entry name" value="Hermes dimerisation domain"/>
    <property type="match status" value="1"/>
</dbReference>
<keyword evidence="7" id="KW-1185">Reference proteome</keyword>
<evidence type="ECO:0000313" key="6">
    <source>
        <dbReference type="EMBL" id="CAG8529771.1"/>
    </source>
</evidence>
<gene>
    <name evidence="6" type="ORF">CPELLU_LOCUS3787</name>
</gene>
<comment type="subcellular location">
    <subcellularLocation>
        <location evidence="1">Nucleus</location>
    </subcellularLocation>
</comment>
<dbReference type="GO" id="GO:0008270">
    <property type="term" value="F:zinc ion binding"/>
    <property type="evidence" value="ECO:0007669"/>
    <property type="project" value="UniProtKB-KW"/>
</dbReference>
<keyword evidence="5" id="KW-0539">Nucleus</keyword>
<proteinExistence type="predicted"/>